<dbReference type="EMBL" id="VSSQ01094984">
    <property type="protein sequence ID" value="MPN39272.1"/>
    <property type="molecule type" value="Genomic_DNA"/>
</dbReference>
<sequence length="92" mass="10566">MDDVGEGEQEITILTPERMEVELRFKRPFESKARAANLFASISGDATRVTSEFYSDSSYPMNLPAYIFGRKMMREAQTKNLQNLKRILEKGN</sequence>
<gene>
    <name evidence="1" type="ORF">SDC9_186800</name>
</gene>
<evidence type="ECO:0000313" key="1">
    <source>
        <dbReference type="EMBL" id="MPN39272.1"/>
    </source>
</evidence>
<organism evidence="1">
    <name type="scientific">bioreactor metagenome</name>
    <dbReference type="NCBI Taxonomy" id="1076179"/>
    <lineage>
        <taxon>unclassified sequences</taxon>
        <taxon>metagenomes</taxon>
        <taxon>ecological metagenomes</taxon>
    </lineage>
</organism>
<accession>A0A645HLG2</accession>
<name>A0A645HLG2_9ZZZZ</name>
<protein>
    <submittedName>
        <fullName evidence="1">Uncharacterized protein</fullName>
    </submittedName>
</protein>
<dbReference type="SUPFAM" id="SSF55961">
    <property type="entry name" value="Bet v1-like"/>
    <property type="match status" value="1"/>
</dbReference>
<proteinExistence type="predicted"/>
<comment type="caution">
    <text evidence="1">The sequence shown here is derived from an EMBL/GenBank/DDBJ whole genome shotgun (WGS) entry which is preliminary data.</text>
</comment>
<reference evidence="1" key="1">
    <citation type="submission" date="2019-08" db="EMBL/GenBank/DDBJ databases">
        <authorList>
            <person name="Kucharzyk K."/>
            <person name="Murdoch R.W."/>
            <person name="Higgins S."/>
            <person name="Loffler F."/>
        </authorList>
    </citation>
    <scope>NUCLEOTIDE SEQUENCE</scope>
</reference>
<dbReference type="AlphaFoldDB" id="A0A645HLG2"/>